<dbReference type="Gene3D" id="3.20.20.30">
    <property type="entry name" value="Luciferase-like domain"/>
    <property type="match status" value="1"/>
</dbReference>
<dbReference type="InterPro" id="IPR050564">
    <property type="entry name" value="F420-G6PD/mer"/>
</dbReference>
<proteinExistence type="predicted"/>
<dbReference type="InterPro" id="IPR011251">
    <property type="entry name" value="Luciferase-like_dom"/>
</dbReference>
<dbReference type="SUPFAM" id="SSF51679">
    <property type="entry name" value="Bacterial luciferase-like"/>
    <property type="match status" value="1"/>
</dbReference>
<dbReference type="InterPro" id="IPR036661">
    <property type="entry name" value="Luciferase-like_sf"/>
</dbReference>
<dbReference type="CDD" id="cd01097">
    <property type="entry name" value="Tetrahydromethanopterin_reductase"/>
    <property type="match status" value="1"/>
</dbReference>
<dbReference type="Proteomes" id="UP001501303">
    <property type="component" value="Unassembled WGS sequence"/>
</dbReference>
<accession>A0ABP5AAZ5</accession>
<dbReference type="PANTHER" id="PTHR43244">
    <property type="match status" value="1"/>
</dbReference>
<gene>
    <name evidence="3" type="ORF">GCM10009716_18490</name>
</gene>
<protein>
    <submittedName>
        <fullName evidence="3">LLM class flavin-dependent oxidoreductase</fullName>
    </submittedName>
</protein>
<keyword evidence="1" id="KW-0560">Oxidoreductase</keyword>
<evidence type="ECO:0000256" key="1">
    <source>
        <dbReference type="ARBA" id="ARBA00023002"/>
    </source>
</evidence>
<feature type="domain" description="Luciferase-like" evidence="2">
    <location>
        <begin position="16"/>
        <end position="232"/>
    </location>
</feature>
<evidence type="ECO:0000313" key="3">
    <source>
        <dbReference type="EMBL" id="GAA1908847.1"/>
    </source>
</evidence>
<dbReference type="PANTHER" id="PTHR43244:SF1">
    <property type="entry name" value="5,10-METHYLENETETRAHYDROMETHANOPTERIN REDUCTASE"/>
    <property type="match status" value="1"/>
</dbReference>
<keyword evidence="4" id="KW-1185">Reference proteome</keyword>
<organism evidence="3 4">
    <name type="scientific">Streptomyces sodiiphilus</name>
    <dbReference type="NCBI Taxonomy" id="226217"/>
    <lineage>
        <taxon>Bacteria</taxon>
        <taxon>Bacillati</taxon>
        <taxon>Actinomycetota</taxon>
        <taxon>Actinomycetes</taxon>
        <taxon>Kitasatosporales</taxon>
        <taxon>Streptomycetaceae</taxon>
        <taxon>Streptomyces</taxon>
    </lineage>
</organism>
<reference evidence="4" key="1">
    <citation type="journal article" date="2019" name="Int. J. Syst. Evol. Microbiol.">
        <title>The Global Catalogue of Microorganisms (GCM) 10K type strain sequencing project: providing services to taxonomists for standard genome sequencing and annotation.</title>
        <authorList>
            <consortium name="The Broad Institute Genomics Platform"/>
            <consortium name="The Broad Institute Genome Sequencing Center for Infectious Disease"/>
            <person name="Wu L."/>
            <person name="Ma J."/>
        </authorList>
    </citation>
    <scope>NUCLEOTIDE SEQUENCE [LARGE SCALE GENOMIC DNA]</scope>
    <source>
        <strain evidence="4">JCM 13581</strain>
    </source>
</reference>
<dbReference type="RefSeq" id="WP_344260263.1">
    <property type="nucleotide sequence ID" value="NZ_BAAAMJ010000015.1"/>
</dbReference>
<comment type="caution">
    <text evidence="3">The sequence shown here is derived from an EMBL/GenBank/DDBJ whole genome shotgun (WGS) entry which is preliminary data.</text>
</comment>
<evidence type="ECO:0000313" key="4">
    <source>
        <dbReference type="Proteomes" id="UP001501303"/>
    </source>
</evidence>
<evidence type="ECO:0000259" key="2">
    <source>
        <dbReference type="Pfam" id="PF00296"/>
    </source>
</evidence>
<sequence length="292" mass="31332">MSLPVLFGANVDPVSSPVGRTGEQAALIDSLGLDLLTLQDHPYQAAFDDTWTLLSFLAARTEHVTLVPTVASLPLRPPAVLAKAAATLDRLTGGRVHLGLGAGAFWDAIEAMGGPRRRPREAVDALDEAISVIRAMWSGERSVRFRGDHYSVAGVRPGAAPRRDLGLWLGSYGPRMLALTGARADGWLPSHAFLGLDDLPAAVRRLDAAAEEAGRDPASIRKVYNIAGLVRSSSDGPFRGPAGRWTGQLVALVRETGMNGFVIWPEDDHDRQIRVFAAEVVPAVREALRREG</sequence>
<dbReference type="EMBL" id="BAAAMJ010000015">
    <property type="protein sequence ID" value="GAA1908847.1"/>
    <property type="molecule type" value="Genomic_DNA"/>
</dbReference>
<name>A0ABP5AAZ5_9ACTN</name>
<dbReference type="Pfam" id="PF00296">
    <property type="entry name" value="Bac_luciferase"/>
    <property type="match status" value="1"/>
</dbReference>